<keyword evidence="5 7" id="KW-1133">Transmembrane helix</keyword>
<dbReference type="PANTHER" id="PTHR33452:SF1">
    <property type="entry name" value="INNER MEMBRANE PROTEIN YPHA-RELATED"/>
    <property type="match status" value="1"/>
</dbReference>
<organism evidence="8 9">
    <name type="scientific">Sulfidibacter corallicola</name>
    <dbReference type="NCBI Taxonomy" id="2818388"/>
    <lineage>
        <taxon>Bacteria</taxon>
        <taxon>Pseudomonadati</taxon>
        <taxon>Acidobacteriota</taxon>
        <taxon>Holophagae</taxon>
        <taxon>Acanthopleuribacterales</taxon>
        <taxon>Acanthopleuribacteraceae</taxon>
        <taxon>Sulfidibacter</taxon>
    </lineage>
</organism>
<keyword evidence="4 7" id="KW-0812">Transmembrane</keyword>
<evidence type="ECO:0000256" key="4">
    <source>
        <dbReference type="ARBA" id="ARBA00022692"/>
    </source>
</evidence>
<evidence type="ECO:0000313" key="9">
    <source>
        <dbReference type="Proteomes" id="UP000663929"/>
    </source>
</evidence>
<dbReference type="InterPro" id="IPR051907">
    <property type="entry name" value="DoxX-like_oxidoreductase"/>
</dbReference>
<accession>A0A8A4THK6</accession>
<evidence type="ECO:0000256" key="7">
    <source>
        <dbReference type="SAM" id="Phobius"/>
    </source>
</evidence>
<feature type="transmembrane region" description="Helical" evidence="7">
    <location>
        <begin position="110"/>
        <end position="134"/>
    </location>
</feature>
<comment type="similarity">
    <text evidence="2">Belongs to the DoxX family.</text>
</comment>
<evidence type="ECO:0000256" key="2">
    <source>
        <dbReference type="ARBA" id="ARBA00006679"/>
    </source>
</evidence>
<sequence length="152" mass="17053">MYDLLTKPFEKLRAYEGYGPLFLRLIVGFHLIYGTQDNVFSYARMLEFREFLVHHGFPFPLFSAFLSVYAQFLAGICFLLGLCVRLAGSIMIVNFLVAIAMVHIGDAYPAVFPALMMLFSAVFFTLSGAGNCSLDRAMELRKMAIVSSKPLN</sequence>
<feature type="transmembrane region" description="Helical" evidence="7">
    <location>
        <begin position="86"/>
        <end position="104"/>
    </location>
</feature>
<dbReference type="Pfam" id="PF07681">
    <property type="entry name" value="DoxX"/>
    <property type="match status" value="1"/>
</dbReference>
<dbReference type="PANTHER" id="PTHR33452">
    <property type="entry name" value="OXIDOREDUCTASE CATD-RELATED"/>
    <property type="match status" value="1"/>
</dbReference>
<keyword evidence="3" id="KW-1003">Cell membrane</keyword>
<comment type="subcellular location">
    <subcellularLocation>
        <location evidence="1">Cell membrane</location>
        <topology evidence="1">Multi-pass membrane protein</topology>
    </subcellularLocation>
</comment>
<dbReference type="Proteomes" id="UP000663929">
    <property type="component" value="Chromosome"/>
</dbReference>
<protein>
    <submittedName>
        <fullName evidence="8">DoxX family protein</fullName>
    </submittedName>
</protein>
<dbReference type="InterPro" id="IPR032808">
    <property type="entry name" value="DoxX"/>
</dbReference>
<gene>
    <name evidence="8" type="ORF">J3U87_25880</name>
</gene>
<dbReference type="KEGG" id="scor:J3U87_25880"/>
<keyword evidence="6 7" id="KW-0472">Membrane</keyword>
<evidence type="ECO:0000256" key="6">
    <source>
        <dbReference type="ARBA" id="ARBA00023136"/>
    </source>
</evidence>
<dbReference type="EMBL" id="CP071793">
    <property type="protein sequence ID" value="QTD49030.1"/>
    <property type="molecule type" value="Genomic_DNA"/>
</dbReference>
<name>A0A8A4THK6_SULCO</name>
<dbReference type="RefSeq" id="WP_237378676.1">
    <property type="nucleotide sequence ID" value="NZ_CP071793.1"/>
</dbReference>
<keyword evidence="9" id="KW-1185">Reference proteome</keyword>
<feature type="transmembrane region" description="Helical" evidence="7">
    <location>
        <begin position="21"/>
        <end position="39"/>
    </location>
</feature>
<evidence type="ECO:0000256" key="5">
    <source>
        <dbReference type="ARBA" id="ARBA00022989"/>
    </source>
</evidence>
<proteinExistence type="inferred from homology"/>
<reference evidence="8" key="1">
    <citation type="submission" date="2021-03" db="EMBL/GenBank/DDBJ databases">
        <title>Acanthopleuribacteraceae sp. M133.</title>
        <authorList>
            <person name="Wang G."/>
        </authorList>
    </citation>
    <scope>NUCLEOTIDE SEQUENCE</scope>
    <source>
        <strain evidence="8">M133</strain>
    </source>
</reference>
<evidence type="ECO:0000256" key="3">
    <source>
        <dbReference type="ARBA" id="ARBA00022475"/>
    </source>
</evidence>
<dbReference type="AlphaFoldDB" id="A0A8A4THK6"/>
<evidence type="ECO:0000313" key="8">
    <source>
        <dbReference type="EMBL" id="QTD49030.1"/>
    </source>
</evidence>
<evidence type="ECO:0000256" key="1">
    <source>
        <dbReference type="ARBA" id="ARBA00004651"/>
    </source>
</evidence>
<feature type="transmembrane region" description="Helical" evidence="7">
    <location>
        <begin position="59"/>
        <end position="79"/>
    </location>
</feature>
<dbReference type="GO" id="GO:0005886">
    <property type="term" value="C:plasma membrane"/>
    <property type="evidence" value="ECO:0007669"/>
    <property type="project" value="UniProtKB-SubCell"/>
</dbReference>